<accession>A0ABS5C4S9</accession>
<name>A0ABS5C4S9_9BACT</name>
<comment type="caution">
    <text evidence="1">The sequence shown here is derived from an EMBL/GenBank/DDBJ whole genome shotgun (WGS) entry which is preliminary data.</text>
</comment>
<dbReference type="InterPro" id="IPR014338">
    <property type="entry name" value="CHP02996_rpt-companion-dom"/>
</dbReference>
<dbReference type="EMBL" id="JAGKQQ010000002">
    <property type="protein sequence ID" value="MBP3960998.1"/>
    <property type="molecule type" value="Genomic_DNA"/>
</dbReference>
<organism evidence="1 2">
    <name type="scientific">Gemmata palustris</name>
    <dbReference type="NCBI Taxonomy" id="2822762"/>
    <lineage>
        <taxon>Bacteria</taxon>
        <taxon>Pseudomonadati</taxon>
        <taxon>Planctomycetota</taxon>
        <taxon>Planctomycetia</taxon>
        <taxon>Gemmatales</taxon>
        <taxon>Gemmataceae</taxon>
        <taxon>Gemmata</taxon>
    </lineage>
</organism>
<gene>
    <name evidence="1" type="ORF">J8F10_37735</name>
</gene>
<dbReference type="Proteomes" id="UP000676565">
    <property type="component" value="Unassembled WGS sequence"/>
</dbReference>
<keyword evidence="2" id="KW-1185">Reference proteome</keyword>
<dbReference type="RefSeq" id="WP_210663564.1">
    <property type="nucleotide sequence ID" value="NZ_JAGKQQ010000002.1"/>
</dbReference>
<reference evidence="1 2" key="1">
    <citation type="submission" date="2021-04" db="EMBL/GenBank/DDBJ databases">
        <authorList>
            <person name="Ivanova A."/>
        </authorList>
    </citation>
    <scope>NUCLEOTIDE SEQUENCE [LARGE SCALE GENOMIC DNA]</scope>
    <source>
        <strain evidence="1 2">G18</strain>
    </source>
</reference>
<protein>
    <submittedName>
        <fullName evidence="1">TIGR02996 domain-containing protein</fullName>
    </submittedName>
</protein>
<evidence type="ECO:0000313" key="1">
    <source>
        <dbReference type="EMBL" id="MBP3960998.1"/>
    </source>
</evidence>
<dbReference type="NCBIfam" id="TIGR02996">
    <property type="entry name" value="rpt_mate_G_obs"/>
    <property type="match status" value="1"/>
</dbReference>
<proteinExistence type="predicted"/>
<evidence type="ECO:0000313" key="2">
    <source>
        <dbReference type="Proteomes" id="UP000676565"/>
    </source>
</evidence>
<sequence>MTPDNPFLTALLAEPGDDTLRLAMADWLDENDRPSRAEFVRVQIELARGVADRDRLRYLERRQRDLLVAHDTEWVAPLANVLGCRPGRWGGWVFRRGFVEYFNLPAAAINKHGHKLAKLTPICELFLRPVNAAAVVELCKRPWLSSVTHLYLHDLRATDAVATALLGSPYSGRLRVLQFGGSDFSPATQRMFWSRFPVTP</sequence>